<dbReference type="InterPro" id="IPR011051">
    <property type="entry name" value="RmlC_Cupin_sf"/>
</dbReference>
<accession>A0AAJ6M239</accession>
<name>A0AAJ6M239_9PSED</name>
<keyword evidence="1" id="KW-0560">Oxidoreductase</keyword>
<dbReference type="Gene3D" id="2.60.120.10">
    <property type="entry name" value="Jelly Rolls"/>
    <property type="match status" value="1"/>
</dbReference>
<sequence length="181" mass="20351">MSRLTVYHRSTPDIPNKVLSHPEDIAATLAELGIGFERAEATLPVSWEASAEEVIATCRSEVDAWMAKGGYMSVDVVSIDEDHRPRASNQAEFLREHRLEGEWVLCVVAGRAQLSVHAGDYVYAVLCERDDRITVPAGVTHWLDLGERARFVGLRILTNSHGWRPDYVDQPVHDLFPRMDD</sequence>
<dbReference type="GO" id="GO:0010309">
    <property type="term" value="F:acireductone dioxygenase [iron(II)-requiring] activity"/>
    <property type="evidence" value="ECO:0007669"/>
    <property type="project" value="InterPro"/>
</dbReference>
<dbReference type="Proteomes" id="UP001258207">
    <property type="component" value="Chromosome"/>
</dbReference>
<dbReference type="Pfam" id="PF03079">
    <property type="entry name" value="ARD"/>
    <property type="match status" value="1"/>
</dbReference>
<evidence type="ECO:0000313" key="2">
    <source>
        <dbReference type="Proteomes" id="UP001258207"/>
    </source>
</evidence>
<dbReference type="AlphaFoldDB" id="A0AAJ6M239"/>
<dbReference type="RefSeq" id="WP_310792661.1">
    <property type="nucleotide sequence ID" value="NZ_CP134081.1"/>
</dbReference>
<keyword evidence="1" id="KW-0223">Dioxygenase</keyword>
<dbReference type="SUPFAM" id="SSF51182">
    <property type="entry name" value="RmlC-like cupins"/>
    <property type="match status" value="1"/>
</dbReference>
<dbReference type="InterPro" id="IPR014710">
    <property type="entry name" value="RmlC-like_jellyroll"/>
</dbReference>
<dbReference type="EMBL" id="CP134081">
    <property type="protein sequence ID" value="WNC11122.1"/>
    <property type="molecule type" value="Genomic_DNA"/>
</dbReference>
<organism evidence="1 2">
    <name type="scientific">Pseudomonas coleopterorum</name>
    <dbReference type="NCBI Taxonomy" id="1605838"/>
    <lineage>
        <taxon>Bacteria</taxon>
        <taxon>Pseudomonadati</taxon>
        <taxon>Pseudomonadota</taxon>
        <taxon>Gammaproteobacteria</taxon>
        <taxon>Pseudomonadales</taxon>
        <taxon>Pseudomonadaceae</taxon>
        <taxon>Pseudomonas</taxon>
    </lineage>
</organism>
<gene>
    <name evidence="1" type="ORF">RI108_06825</name>
</gene>
<dbReference type="InterPro" id="IPR004313">
    <property type="entry name" value="ARD"/>
</dbReference>
<proteinExistence type="predicted"/>
<dbReference type="CDD" id="cd02232">
    <property type="entry name" value="cupin_ARD"/>
    <property type="match status" value="1"/>
</dbReference>
<reference evidence="1" key="1">
    <citation type="submission" date="2023-09" db="EMBL/GenBank/DDBJ databases">
        <title>First report of Pseudomonas coleopterorum DJ13 causing leaf spot on Rhododendron pulchrum Sweet in China.</title>
        <authorList>
            <person name="Zhang Y."/>
        </authorList>
    </citation>
    <scope>NUCLEOTIDE SEQUENCE</scope>
    <source>
        <strain evidence="1">DJ13</strain>
    </source>
</reference>
<protein>
    <submittedName>
        <fullName evidence="1">Acireductone dioxygenase</fullName>
    </submittedName>
</protein>
<evidence type="ECO:0000313" key="1">
    <source>
        <dbReference type="EMBL" id="WNC11122.1"/>
    </source>
</evidence>